<dbReference type="EMBL" id="BMAW01097540">
    <property type="protein sequence ID" value="GFS80193.1"/>
    <property type="molecule type" value="Genomic_DNA"/>
</dbReference>
<organism evidence="1 2">
    <name type="scientific">Nephila pilipes</name>
    <name type="common">Giant wood spider</name>
    <name type="synonym">Nephila maculata</name>
    <dbReference type="NCBI Taxonomy" id="299642"/>
    <lineage>
        <taxon>Eukaryota</taxon>
        <taxon>Metazoa</taxon>
        <taxon>Ecdysozoa</taxon>
        <taxon>Arthropoda</taxon>
        <taxon>Chelicerata</taxon>
        <taxon>Arachnida</taxon>
        <taxon>Araneae</taxon>
        <taxon>Araneomorphae</taxon>
        <taxon>Entelegynae</taxon>
        <taxon>Araneoidea</taxon>
        <taxon>Nephilidae</taxon>
        <taxon>Nephila</taxon>
    </lineage>
</organism>
<comment type="caution">
    <text evidence="1">The sequence shown here is derived from an EMBL/GenBank/DDBJ whole genome shotgun (WGS) entry which is preliminary data.</text>
</comment>
<name>A0A8X6MVU9_NEPPI</name>
<dbReference type="AlphaFoldDB" id="A0A8X6MVU9"/>
<gene>
    <name evidence="1" type="ORF">NPIL_375531</name>
</gene>
<reference evidence="1" key="1">
    <citation type="submission" date="2020-08" db="EMBL/GenBank/DDBJ databases">
        <title>Multicomponent nature underlies the extraordinary mechanical properties of spider dragline silk.</title>
        <authorList>
            <person name="Kono N."/>
            <person name="Nakamura H."/>
            <person name="Mori M."/>
            <person name="Yoshida Y."/>
            <person name="Ohtoshi R."/>
            <person name="Malay A.D."/>
            <person name="Moran D.A.P."/>
            <person name="Tomita M."/>
            <person name="Numata K."/>
            <person name="Arakawa K."/>
        </authorList>
    </citation>
    <scope>NUCLEOTIDE SEQUENCE</scope>
</reference>
<protein>
    <submittedName>
        <fullName evidence="1">Uncharacterized protein</fullName>
    </submittedName>
</protein>
<evidence type="ECO:0000313" key="1">
    <source>
        <dbReference type="EMBL" id="GFS80193.1"/>
    </source>
</evidence>
<keyword evidence="2" id="KW-1185">Reference proteome</keyword>
<proteinExistence type="predicted"/>
<accession>A0A8X6MVU9</accession>
<dbReference type="Proteomes" id="UP000887013">
    <property type="component" value="Unassembled WGS sequence"/>
</dbReference>
<evidence type="ECO:0000313" key="2">
    <source>
        <dbReference type="Proteomes" id="UP000887013"/>
    </source>
</evidence>
<sequence length="98" mass="11024">MSFLVAERVDPLIESMKNCSESLCEYPKWSLTLLMEALLYFGERGERLTKGEKKIEECSKSGGVSGMERRSKKEILSESASTIYESCISSSSKDNLKQ</sequence>